<dbReference type="InterPro" id="IPR036457">
    <property type="entry name" value="PPM-type-like_dom_sf"/>
</dbReference>
<dbReference type="SUPFAM" id="SSF81606">
    <property type="entry name" value="PP2C-like"/>
    <property type="match status" value="1"/>
</dbReference>
<comment type="caution">
    <text evidence="1">The sequence shown here is derived from an EMBL/GenBank/DDBJ whole genome shotgun (WGS) entry which is preliminary data.</text>
</comment>
<dbReference type="Gene3D" id="3.60.40.10">
    <property type="entry name" value="PPM-type phosphatase domain"/>
    <property type="match status" value="1"/>
</dbReference>
<proteinExistence type="predicted"/>
<protein>
    <recommendedName>
        <fullName evidence="2">PPM-type phosphatase domain-containing protein</fullName>
    </recommendedName>
</protein>
<evidence type="ECO:0008006" key="2">
    <source>
        <dbReference type="Google" id="ProtNLM"/>
    </source>
</evidence>
<dbReference type="EMBL" id="AJWZ01006460">
    <property type="protein sequence ID" value="EKC59705.1"/>
    <property type="molecule type" value="Genomic_DNA"/>
</dbReference>
<sequence>MKKTSYEISYAVITSIGERKTNEDAYGILELPDKKYFLVCDGLGGHGDGEVAS</sequence>
<name>K1T0V7_9ZZZZ</name>
<reference evidence="1" key="1">
    <citation type="journal article" date="2013" name="Environ. Microbiol.">
        <title>Microbiota from the distal guts of lean and obese adolescents exhibit partial functional redundancy besides clear differences in community structure.</title>
        <authorList>
            <person name="Ferrer M."/>
            <person name="Ruiz A."/>
            <person name="Lanza F."/>
            <person name="Haange S.B."/>
            <person name="Oberbach A."/>
            <person name="Till H."/>
            <person name="Bargiela R."/>
            <person name="Campoy C."/>
            <person name="Segura M.T."/>
            <person name="Richter M."/>
            <person name="von Bergen M."/>
            <person name="Seifert J."/>
            <person name="Suarez A."/>
        </authorList>
    </citation>
    <scope>NUCLEOTIDE SEQUENCE</scope>
</reference>
<accession>K1T0V7</accession>
<feature type="non-terminal residue" evidence="1">
    <location>
        <position position="53"/>
    </location>
</feature>
<gene>
    <name evidence="1" type="ORF">OBE_09361</name>
</gene>
<dbReference type="AlphaFoldDB" id="K1T0V7"/>
<organism evidence="1">
    <name type="scientific">human gut metagenome</name>
    <dbReference type="NCBI Taxonomy" id="408170"/>
    <lineage>
        <taxon>unclassified sequences</taxon>
        <taxon>metagenomes</taxon>
        <taxon>organismal metagenomes</taxon>
    </lineage>
</organism>
<evidence type="ECO:0000313" key="1">
    <source>
        <dbReference type="EMBL" id="EKC59705.1"/>
    </source>
</evidence>